<feature type="region of interest" description="Disordered" evidence="1">
    <location>
        <begin position="32"/>
        <end position="54"/>
    </location>
</feature>
<feature type="transmembrane region" description="Helical" evidence="2">
    <location>
        <begin position="267"/>
        <end position="291"/>
    </location>
</feature>
<feature type="transmembrane region" description="Helical" evidence="2">
    <location>
        <begin position="303"/>
        <end position="323"/>
    </location>
</feature>
<keyword evidence="4" id="KW-1185">Reference proteome</keyword>
<sequence length="361" mass="41480">MGHRFFMFFFVFGWTLLAEAGKAQQVLVPSDSARGNHIQPGQGAARPDTHGLPAYAVPSIPQPDSFRHAQAGGNSALDSLRATQVADSLRRDSLRQAAAAIHYRELAYMQWLDSVWTHQRLFRHQDYPVWQVSPLRSRNIAAEQEDDWLFYLCVGYLFLLGLIRSGFYTYFHHVFQAFWHPVKASRKLREQLMQTPFPGLLMNLFFAFSMGIYLFLVLRYVHYTTQHQIYLLVAALAALVGIMYLVKYLILQFSGWIFGARELTAGYAFVLMLVNKVLGVVLVPFVLVLAFGTGWMQEVALRLSLALIAALFVYRYVSSYAWVRQYMVFSRFHFFLYLCAFEVAPVLIMAKIILEWLHGGF</sequence>
<keyword evidence="2" id="KW-0472">Membrane</keyword>
<feature type="transmembrane region" description="Helical" evidence="2">
    <location>
        <begin position="228"/>
        <end position="246"/>
    </location>
</feature>
<evidence type="ECO:0000256" key="2">
    <source>
        <dbReference type="SAM" id="Phobius"/>
    </source>
</evidence>
<gene>
    <name evidence="3" type="ORF">BXY57_0094</name>
</gene>
<proteinExistence type="predicted"/>
<dbReference type="EMBL" id="PGFG01000001">
    <property type="protein sequence ID" value="PJJ74536.1"/>
    <property type="molecule type" value="Genomic_DNA"/>
</dbReference>
<evidence type="ECO:0000256" key="1">
    <source>
        <dbReference type="SAM" id="MobiDB-lite"/>
    </source>
</evidence>
<dbReference type="AlphaFoldDB" id="A0A2M9CRG9"/>
<comment type="caution">
    <text evidence="3">The sequence shown here is derived from an EMBL/GenBank/DDBJ whole genome shotgun (WGS) entry which is preliminary data.</text>
</comment>
<name>A0A2M9CRG9_9BACT</name>
<feature type="transmembrane region" description="Helical" evidence="2">
    <location>
        <begin position="148"/>
        <end position="171"/>
    </location>
</feature>
<feature type="transmembrane region" description="Helical" evidence="2">
    <location>
        <begin position="335"/>
        <end position="354"/>
    </location>
</feature>
<dbReference type="Pfam" id="PF14093">
    <property type="entry name" value="DUF4271"/>
    <property type="match status" value="1"/>
</dbReference>
<feature type="transmembrane region" description="Helical" evidence="2">
    <location>
        <begin position="192"/>
        <end position="216"/>
    </location>
</feature>
<organism evidence="3 4">
    <name type="scientific">Thermoflavifilum aggregans</name>
    <dbReference type="NCBI Taxonomy" id="454188"/>
    <lineage>
        <taxon>Bacteria</taxon>
        <taxon>Pseudomonadati</taxon>
        <taxon>Bacteroidota</taxon>
        <taxon>Chitinophagia</taxon>
        <taxon>Chitinophagales</taxon>
        <taxon>Chitinophagaceae</taxon>
        <taxon>Thermoflavifilum</taxon>
    </lineage>
</organism>
<dbReference type="InterPro" id="IPR025367">
    <property type="entry name" value="DUF4271"/>
</dbReference>
<evidence type="ECO:0000313" key="3">
    <source>
        <dbReference type="EMBL" id="PJJ74536.1"/>
    </source>
</evidence>
<dbReference type="Proteomes" id="UP000230000">
    <property type="component" value="Unassembled WGS sequence"/>
</dbReference>
<keyword evidence="2" id="KW-1133">Transmembrane helix</keyword>
<accession>A0A2M9CRG9</accession>
<reference evidence="3 4" key="1">
    <citation type="submission" date="2017-11" db="EMBL/GenBank/DDBJ databases">
        <title>Genomic Encyclopedia of Archaeal and Bacterial Type Strains, Phase II (KMG-II): From Individual Species to Whole Genera.</title>
        <authorList>
            <person name="Goeker M."/>
        </authorList>
    </citation>
    <scope>NUCLEOTIDE SEQUENCE [LARGE SCALE GENOMIC DNA]</scope>
    <source>
        <strain evidence="3 4">DSM 27268</strain>
    </source>
</reference>
<dbReference type="OrthoDB" id="1494583at2"/>
<evidence type="ECO:0000313" key="4">
    <source>
        <dbReference type="Proteomes" id="UP000230000"/>
    </source>
</evidence>
<dbReference type="RefSeq" id="WP_157853695.1">
    <property type="nucleotide sequence ID" value="NZ_PGFG01000001.1"/>
</dbReference>
<protein>
    <submittedName>
        <fullName evidence="3">Uncharacterized protein DUF4271</fullName>
    </submittedName>
</protein>
<keyword evidence="2" id="KW-0812">Transmembrane</keyword>